<organism evidence="2 3">
    <name type="scientific">Cetobacterium somerae ATCC BAA-474</name>
    <dbReference type="NCBI Taxonomy" id="1319815"/>
    <lineage>
        <taxon>Bacteria</taxon>
        <taxon>Fusobacteriati</taxon>
        <taxon>Fusobacteriota</taxon>
        <taxon>Fusobacteriia</taxon>
        <taxon>Fusobacteriales</taxon>
        <taxon>Fusobacteriaceae</taxon>
        <taxon>Cetobacterium</taxon>
    </lineage>
</organism>
<dbReference type="InterPro" id="IPR006660">
    <property type="entry name" value="Arsenate_reductase-like"/>
</dbReference>
<gene>
    <name evidence="2" type="ORF">HMPREF0202_02638</name>
</gene>
<dbReference type="HOGENOM" id="CLU_116644_2_3_0"/>
<evidence type="ECO:0000313" key="2">
    <source>
        <dbReference type="EMBL" id="ERT66290.1"/>
    </source>
</evidence>
<dbReference type="EMBL" id="AXZF01000144">
    <property type="protein sequence ID" value="ERT66290.1"/>
    <property type="molecule type" value="Genomic_DNA"/>
</dbReference>
<dbReference type="SUPFAM" id="SSF52833">
    <property type="entry name" value="Thioredoxin-like"/>
    <property type="match status" value="1"/>
</dbReference>
<comment type="similarity">
    <text evidence="1">Belongs to the ArsC family.</text>
</comment>
<reference evidence="2 3" key="1">
    <citation type="submission" date="2013-08" db="EMBL/GenBank/DDBJ databases">
        <authorList>
            <person name="Weinstock G."/>
            <person name="Sodergren E."/>
            <person name="Wylie T."/>
            <person name="Fulton L."/>
            <person name="Fulton R."/>
            <person name="Fronick C."/>
            <person name="O'Laughlin M."/>
            <person name="Godfrey J."/>
            <person name="Miner T."/>
            <person name="Herter B."/>
            <person name="Appelbaum E."/>
            <person name="Cordes M."/>
            <person name="Lek S."/>
            <person name="Wollam A."/>
            <person name="Pepin K.H."/>
            <person name="Palsikar V.B."/>
            <person name="Mitreva M."/>
            <person name="Wilson R.K."/>
        </authorList>
    </citation>
    <scope>NUCLEOTIDE SEQUENCE [LARGE SCALE GENOMIC DNA]</scope>
    <source>
        <strain evidence="2 3">ATCC BAA-474</strain>
    </source>
</reference>
<protein>
    <submittedName>
        <fullName evidence="2">ArsC family protein</fullName>
    </submittedName>
</protein>
<dbReference type="AlphaFoldDB" id="U7V415"/>
<dbReference type="Pfam" id="PF03960">
    <property type="entry name" value="ArsC"/>
    <property type="match status" value="1"/>
</dbReference>
<dbReference type="InterPro" id="IPR036249">
    <property type="entry name" value="Thioredoxin-like_sf"/>
</dbReference>
<dbReference type="Gene3D" id="3.40.30.10">
    <property type="entry name" value="Glutaredoxin"/>
    <property type="match status" value="1"/>
</dbReference>
<keyword evidence="3" id="KW-1185">Reference proteome</keyword>
<dbReference type="PROSITE" id="PS51353">
    <property type="entry name" value="ARSC"/>
    <property type="match status" value="1"/>
</dbReference>
<evidence type="ECO:0000256" key="1">
    <source>
        <dbReference type="PROSITE-ProRule" id="PRU01282"/>
    </source>
</evidence>
<dbReference type="eggNOG" id="COG1393">
    <property type="taxonomic scope" value="Bacteria"/>
</dbReference>
<accession>U7V415</accession>
<dbReference type="RefSeq" id="WP_023052166.1">
    <property type="nucleotide sequence ID" value="NZ_CP173065.2"/>
</dbReference>
<comment type="caution">
    <text evidence="2">The sequence shown here is derived from an EMBL/GenBank/DDBJ whole genome shotgun (WGS) entry which is preliminary data.</text>
</comment>
<sequence length="109" mass="13065">MIIQIFGKKNCNETKKVQRFFKERGIKTQFIDLLEKAPSKKEFENFLKYYDLNDFLDIEGKEYKKRNLEYMVYDTMDLLLESPILFKTPIIRSDKGVILGYNPEKLKNI</sequence>
<name>U7V415_9FUSO</name>
<dbReference type="PANTHER" id="PTHR30041:SF8">
    <property type="entry name" value="PROTEIN YFFB"/>
    <property type="match status" value="1"/>
</dbReference>
<dbReference type="STRING" id="1319815.HMPREF0202_02638"/>
<dbReference type="Proteomes" id="UP000017081">
    <property type="component" value="Unassembled WGS sequence"/>
</dbReference>
<evidence type="ECO:0000313" key="3">
    <source>
        <dbReference type="Proteomes" id="UP000017081"/>
    </source>
</evidence>
<proteinExistence type="inferred from homology"/>
<dbReference type="PATRIC" id="fig|1319815.3.peg.2525"/>
<dbReference type="PANTHER" id="PTHR30041">
    <property type="entry name" value="ARSENATE REDUCTASE"/>
    <property type="match status" value="1"/>
</dbReference>